<comment type="caution">
    <text evidence="1">The sequence shown here is derived from an EMBL/GenBank/DDBJ whole genome shotgun (WGS) entry which is preliminary data.</text>
</comment>
<organism evidence="1 2">
    <name type="scientific">Blastococcus saxobsidens</name>
    <dbReference type="NCBI Taxonomy" id="138336"/>
    <lineage>
        <taxon>Bacteria</taxon>
        <taxon>Bacillati</taxon>
        <taxon>Actinomycetota</taxon>
        <taxon>Actinomycetes</taxon>
        <taxon>Geodermatophilales</taxon>
        <taxon>Geodermatophilaceae</taxon>
        <taxon>Blastococcus</taxon>
    </lineage>
</organism>
<dbReference type="Proteomes" id="UP000479241">
    <property type="component" value="Unassembled WGS sequence"/>
</dbReference>
<protein>
    <submittedName>
        <fullName evidence="1">Uncharacterized protein</fullName>
    </submittedName>
</protein>
<sequence length="85" mass="9445">MVEDLMAGWWQLIIKLGAVPQGLEQAQRAHRRLPGRPANPEAKGVVERLRDYLERSFLPGRPVPPARTSFGRVELSSTPEVSSAI</sequence>
<dbReference type="EMBL" id="JAAGWG010000012">
    <property type="protein sequence ID" value="NEK86112.1"/>
    <property type="molecule type" value="Genomic_DNA"/>
</dbReference>
<reference evidence="1 2" key="1">
    <citation type="submission" date="2019-12" db="EMBL/GenBank/DDBJ databases">
        <title>the WGS of Blastococcus saxobsidens 67B17.</title>
        <authorList>
            <person name="Jiang Z."/>
        </authorList>
    </citation>
    <scope>NUCLEOTIDE SEQUENCE [LARGE SCALE GENOMIC DNA]</scope>
    <source>
        <strain evidence="1 2">67B17</strain>
    </source>
</reference>
<evidence type="ECO:0000313" key="1">
    <source>
        <dbReference type="EMBL" id="NEK86112.1"/>
    </source>
</evidence>
<accession>A0A6L9W2R5</accession>
<evidence type="ECO:0000313" key="2">
    <source>
        <dbReference type="Proteomes" id="UP000479241"/>
    </source>
</evidence>
<name>A0A6L9W2R5_9ACTN</name>
<gene>
    <name evidence="1" type="ORF">GCU60_10125</name>
</gene>
<proteinExistence type="predicted"/>
<dbReference type="AlphaFoldDB" id="A0A6L9W2R5"/>